<feature type="compositionally biased region" description="Low complexity" evidence="1">
    <location>
        <begin position="48"/>
        <end position="62"/>
    </location>
</feature>
<name>F5XMQ0_MICPN</name>
<dbReference type="HOGENOM" id="CLU_2523825_0_0_11"/>
<dbReference type="Proteomes" id="UP000007947">
    <property type="component" value="Chromosome"/>
</dbReference>
<accession>F5XMQ0</accession>
<keyword evidence="3" id="KW-1185">Reference proteome</keyword>
<evidence type="ECO:0000313" key="3">
    <source>
        <dbReference type="Proteomes" id="UP000007947"/>
    </source>
</evidence>
<feature type="compositionally biased region" description="Polar residues" evidence="1">
    <location>
        <begin position="63"/>
        <end position="72"/>
    </location>
</feature>
<proteinExistence type="predicted"/>
<evidence type="ECO:0000313" key="2">
    <source>
        <dbReference type="EMBL" id="BAK33973.1"/>
    </source>
</evidence>
<dbReference type="KEGG" id="mph:MLP_09590"/>
<sequence length="84" mass="8971">MPPTRGQIAVRRIMMRTLQWPIVGRLIAKVMPEPDIARKETDIVAAVSSQATADSTNSTDSTGDQPSQTQQHPEGISVAADATA</sequence>
<dbReference type="RefSeq" id="WP_013861858.1">
    <property type="nucleotide sequence ID" value="NC_015635.1"/>
</dbReference>
<reference evidence="2 3" key="1">
    <citation type="submission" date="2011-05" db="EMBL/GenBank/DDBJ databases">
        <title>Whole genome sequence of Microlunatus phosphovorus NM-1.</title>
        <authorList>
            <person name="Hosoyama A."/>
            <person name="Sasaki K."/>
            <person name="Harada T."/>
            <person name="Igarashi R."/>
            <person name="Kawakoshi A."/>
            <person name="Sasagawa M."/>
            <person name="Fukada J."/>
            <person name="Nakamura S."/>
            <person name="Katano Y."/>
            <person name="Hanada S."/>
            <person name="Kamagata Y."/>
            <person name="Nakamura N."/>
            <person name="Yamazaki S."/>
            <person name="Fujita N."/>
        </authorList>
    </citation>
    <scope>NUCLEOTIDE SEQUENCE [LARGE SCALE GENOMIC DNA]</scope>
    <source>
        <strain evidence="3">ATCC 700054 / DSM 10555 / JCM 9379 / NBRC 101784 / NCIMB 13414 / VKM Ac-1990 / NM-1</strain>
    </source>
</reference>
<dbReference type="AlphaFoldDB" id="F5XMQ0"/>
<evidence type="ECO:0000256" key="1">
    <source>
        <dbReference type="SAM" id="MobiDB-lite"/>
    </source>
</evidence>
<dbReference type="EMBL" id="AP012204">
    <property type="protein sequence ID" value="BAK33973.1"/>
    <property type="molecule type" value="Genomic_DNA"/>
</dbReference>
<organism evidence="2 3">
    <name type="scientific">Microlunatus phosphovorus (strain ATCC 700054 / DSM 10555 / JCM 9379 / NBRC 101784 / NCIMB 13414 / VKM Ac-1990 / NM-1)</name>
    <dbReference type="NCBI Taxonomy" id="1032480"/>
    <lineage>
        <taxon>Bacteria</taxon>
        <taxon>Bacillati</taxon>
        <taxon>Actinomycetota</taxon>
        <taxon>Actinomycetes</taxon>
        <taxon>Propionibacteriales</taxon>
        <taxon>Propionibacteriaceae</taxon>
        <taxon>Microlunatus</taxon>
    </lineage>
</organism>
<gene>
    <name evidence="2" type="ordered locus">MLP_09590</name>
</gene>
<protein>
    <submittedName>
        <fullName evidence="2">Uncharacterized protein</fullName>
    </submittedName>
</protein>
<feature type="region of interest" description="Disordered" evidence="1">
    <location>
        <begin position="47"/>
        <end position="84"/>
    </location>
</feature>